<dbReference type="Proteomes" id="UP000005239">
    <property type="component" value="Unassembled WGS sequence"/>
</dbReference>
<reference evidence="1" key="2">
    <citation type="submission" date="2022-06" db="UniProtKB">
        <authorList>
            <consortium name="EnsemblMetazoa"/>
        </authorList>
    </citation>
    <scope>IDENTIFICATION</scope>
    <source>
        <strain evidence="1">PS312</strain>
    </source>
</reference>
<dbReference type="Gene3D" id="3.30.1410.10">
    <property type="entry name" value="GTP cyclohydrolase I feedback regulatory protein GFRP"/>
    <property type="match status" value="1"/>
</dbReference>
<keyword evidence="2" id="KW-1185">Reference proteome</keyword>
<gene>
    <name evidence="1" type="primary">WBGene00277226</name>
</gene>
<evidence type="ECO:0000313" key="1">
    <source>
        <dbReference type="EnsemblMetazoa" id="PPA38857.1"/>
    </source>
</evidence>
<dbReference type="GO" id="GO:0009890">
    <property type="term" value="P:negative regulation of biosynthetic process"/>
    <property type="evidence" value="ECO:0007669"/>
    <property type="project" value="InterPro"/>
</dbReference>
<organism evidence="1 2">
    <name type="scientific">Pristionchus pacificus</name>
    <name type="common">Parasitic nematode worm</name>
    <dbReference type="NCBI Taxonomy" id="54126"/>
    <lineage>
        <taxon>Eukaryota</taxon>
        <taxon>Metazoa</taxon>
        <taxon>Ecdysozoa</taxon>
        <taxon>Nematoda</taxon>
        <taxon>Chromadorea</taxon>
        <taxon>Rhabditida</taxon>
        <taxon>Rhabditina</taxon>
        <taxon>Diplogasteromorpha</taxon>
        <taxon>Diplogasteroidea</taxon>
        <taxon>Neodiplogasteridae</taxon>
        <taxon>Pristionchus</taxon>
    </lineage>
</organism>
<dbReference type="InterPro" id="IPR036717">
    <property type="entry name" value="GFRP_sf"/>
</dbReference>
<name>A0A2A6CZD8_PRIPA</name>
<evidence type="ECO:0000313" key="2">
    <source>
        <dbReference type="Proteomes" id="UP000005239"/>
    </source>
</evidence>
<dbReference type="EnsemblMetazoa" id="PPA38857.1">
    <property type="protein sequence ID" value="PPA38857.1"/>
    <property type="gene ID" value="WBGene00277226"/>
</dbReference>
<proteinExistence type="predicted"/>
<accession>A0A2A6CZD8</accession>
<dbReference type="AlphaFoldDB" id="A0A2A6CZD8"/>
<reference evidence="2" key="1">
    <citation type="journal article" date="2008" name="Nat. Genet.">
        <title>The Pristionchus pacificus genome provides a unique perspective on nematode lifestyle and parasitism.</title>
        <authorList>
            <person name="Dieterich C."/>
            <person name="Clifton S.W."/>
            <person name="Schuster L.N."/>
            <person name="Chinwalla A."/>
            <person name="Delehaunty K."/>
            <person name="Dinkelacker I."/>
            <person name="Fulton L."/>
            <person name="Fulton R."/>
            <person name="Godfrey J."/>
            <person name="Minx P."/>
            <person name="Mitreva M."/>
            <person name="Roeseler W."/>
            <person name="Tian H."/>
            <person name="Witte H."/>
            <person name="Yang S.P."/>
            <person name="Wilson R.K."/>
            <person name="Sommer R.J."/>
        </authorList>
    </citation>
    <scope>NUCLEOTIDE SEQUENCE [LARGE SCALE GENOMIC DNA]</scope>
    <source>
        <strain evidence="2">PS312</strain>
    </source>
</reference>
<sequence length="91" mass="10222">MPYMFISGSFNGDTRIGGKHADPQLMAELGGKKGTISQIYTTPWTAQEALNLCFQHLNHDNITTFYSMVNSHGHYTKRALPLSFLFLLQSL</sequence>
<protein>
    <submittedName>
        <fullName evidence="1">Uncharacterized protein</fullName>
    </submittedName>
</protein>
<accession>A0A8R1URY3</accession>